<name>A0A916J8I5_9BACT</name>
<accession>A0A916J8I5</accession>
<sequence length="40" mass="4675">MITTLHYPDTPKQAQWGTLAMPRYFVDNNLLYVDFDTAVK</sequence>
<keyword evidence="2" id="KW-1185">Reference proteome</keyword>
<proteinExistence type="predicted"/>
<dbReference type="AlphaFoldDB" id="A0A916J8I5"/>
<dbReference type="EMBL" id="CAJRAF010000001">
    <property type="protein sequence ID" value="CAG4990348.1"/>
    <property type="molecule type" value="Genomic_DNA"/>
</dbReference>
<gene>
    <name evidence="1" type="ORF">DYBT9275_00508</name>
</gene>
<evidence type="ECO:0000313" key="2">
    <source>
        <dbReference type="Proteomes" id="UP000680038"/>
    </source>
</evidence>
<organism evidence="1 2">
    <name type="scientific">Dyadobacter helix</name>
    <dbReference type="NCBI Taxonomy" id="2822344"/>
    <lineage>
        <taxon>Bacteria</taxon>
        <taxon>Pseudomonadati</taxon>
        <taxon>Bacteroidota</taxon>
        <taxon>Cytophagia</taxon>
        <taxon>Cytophagales</taxon>
        <taxon>Spirosomataceae</taxon>
        <taxon>Dyadobacter</taxon>
    </lineage>
</organism>
<comment type="caution">
    <text evidence="1">The sequence shown here is derived from an EMBL/GenBank/DDBJ whole genome shotgun (WGS) entry which is preliminary data.</text>
</comment>
<dbReference type="RefSeq" id="WP_255573645.1">
    <property type="nucleotide sequence ID" value="NZ_CAJRAF010000001.1"/>
</dbReference>
<dbReference type="Proteomes" id="UP000680038">
    <property type="component" value="Unassembled WGS sequence"/>
</dbReference>
<reference evidence="1" key="1">
    <citation type="submission" date="2021-04" db="EMBL/GenBank/DDBJ databases">
        <authorList>
            <person name="Rodrigo-Torres L."/>
            <person name="Arahal R. D."/>
            <person name="Lucena T."/>
        </authorList>
    </citation>
    <scope>NUCLEOTIDE SEQUENCE</scope>
    <source>
        <strain evidence="1">CECT 9275</strain>
    </source>
</reference>
<protein>
    <submittedName>
        <fullName evidence="1">Uncharacterized protein</fullName>
    </submittedName>
</protein>
<evidence type="ECO:0000313" key="1">
    <source>
        <dbReference type="EMBL" id="CAG4990348.1"/>
    </source>
</evidence>